<dbReference type="PATRIC" id="fig|1286094.4.peg.882"/>
<accession>S3ZRK7</accession>
<gene>
    <name evidence="2" type="ORF">STRAU_0902</name>
</gene>
<dbReference type="AlphaFoldDB" id="S3ZRK7"/>
<reference evidence="2 3" key="1">
    <citation type="submission" date="2013-02" db="EMBL/GenBank/DDBJ databases">
        <title>Draft Genome Sequence of Streptomyces aurantiacus, Which Produces Setomimycin.</title>
        <authorList>
            <person name="Gruening B.A."/>
            <person name="Praeg A."/>
            <person name="Erxleben A."/>
            <person name="Guenther S."/>
            <person name="Mueller M."/>
        </authorList>
    </citation>
    <scope>NUCLEOTIDE SEQUENCE [LARGE SCALE GENOMIC DNA]</scope>
    <source>
        <strain evidence="2 3">JA 4570</strain>
    </source>
</reference>
<evidence type="ECO:0000256" key="1">
    <source>
        <dbReference type="SAM" id="MobiDB-lite"/>
    </source>
</evidence>
<name>S3ZRK7_9ACTN</name>
<proteinExistence type="predicted"/>
<evidence type="ECO:0000313" key="2">
    <source>
        <dbReference type="EMBL" id="EPH46021.1"/>
    </source>
</evidence>
<dbReference type="EMBL" id="AOPZ01000030">
    <property type="protein sequence ID" value="EPH46021.1"/>
    <property type="molecule type" value="Genomic_DNA"/>
</dbReference>
<organism evidence="2 3">
    <name type="scientific">Streptomyces aurantiacus JA 4570</name>
    <dbReference type="NCBI Taxonomy" id="1286094"/>
    <lineage>
        <taxon>Bacteria</taxon>
        <taxon>Bacillati</taxon>
        <taxon>Actinomycetota</taxon>
        <taxon>Actinomycetes</taxon>
        <taxon>Kitasatosporales</taxon>
        <taxon>Streptomycetaceae</taxon>
        <taxon>Streptomyces</taxon>
        <taxon>Streptomyces aurantiacus group</taxon>
    </lineage>
</organism>
<dbReference type="Proteomes" id="UP000014629">
    <property type="component" value="Unassembled WGS sequence"/>
</dbReference>
<feature type="region of interest" description="Disordered" evidence="1">
    <location>
        <begin position="1"/>
        <end position="45"/>
    </location>
</feature>
<comment type="caution">
    <text evidence="2">The sequence shown here is derived from an EMBL/GenBank/DDBJ whole genome shotgun (WGS) entry which is preliminary data.</text>
</comment>
<keyword evidence="3" id="KW-1185">Reference proteome</keyword>
<protein>
    <submittedName>
        <fullName evidence="2">Uncharacterized protein</fullName>
    </submittedName>
</protein>
<evidence type="ECO:0000313" key="3">
    <source>
        <dbReference type="Proteomes" id="UP000014629"/>
    </source>
</evidence>
<sequence>MRPAGVRRPQRATRGVTGRSRTGLKKCSHAPRGGRVSYSTLGCGA</sequence>